<gene>
    <name evidence="3" type="ORF">HNR13_003717</name>
</gene>
<sequence length="320" mass="35716">MTTDLLGTTTDLPFGLGVSLYSYTDDIGVTMTVEECIEDVADLGATGIELLGEGHVEDYPNPSTAWIDAWFARNERLGLTPTLYGSWLDTRRFPGRGMTVQEGAAQLELDLRLASTLGFSFVRPKIGVISEDLRVDPIWQEAVERNLQLAADLDIVICPEIHWPTIIKSPVVEEYIDFKERTGSEHFGLLIDTGVFELSPYPRRGGSASFRMGDGSARPPVVPFVPVSDLADVMEHTVYFQAKFYEVDDDLVDHYIPWREILDVVVDSGYTGWLSSEYEGHHEPYRAPDQLRRQHALLRTIAAERAAADRAADPALADRN</sequence>
<keyword evidence="3" id="KW-0413">Isomerase</keyword>
<accession>A0A853D339</accession>
<dbReference type="AlphaFoldDB" id="A0A853D339"/>
<evidence type="ECO:0000313" key="3">
    <source>
        <dbReference type="EMBL" id="NYJ25430.1"/>
    </source>
</evidence>
<evidence type="ECO:0000259" key="2">
    <source>
        <dbReference type="Pfam" id="PF01261"/>
    </source>
</evidence>
<dbReference type="GO" id="GO:0016853">
    <property type="term" value="F:isomerase activity"/>
    <property type="evidence" value="ECO:0007669"/>
    <property type="project" value="UniProtKB-KW"/>
</dbReference>
<organism evidence="3 4">
    <name type="scientific">Leifsonia shinshuensis</name>
    <dbReference type="NCBI Taxonomy" id="150026"/>
    <lineage>
        <taxon>Bacteria</taxon>
        <taxon>Bacillati</taxon>
        <taxon>Actinomycetota</taxon>
        <taxon>Actinomycetes</taxon>
        <taxon>Micrococcales</taxon>
        <taxon>Microbacteriaceae</taxon>
        <taxon>Leifsonia</taxon>
    </lineage>
</organism>
<evidence type="ECO:0000313" key="4">
    <source>
        <dbReference type="Proteomes" id="UP000578352"/>
    </source>
</evidence>
<dbReference type="InterPro" id="IPR050312">
    <property type="entry name" value="IolE/XylAMocC-like"/>
</dbReference>
<dbReference type="Pfam" id="PF01261">
    <property type="entry name" value="AP_endonuc_2"/>
    <property type="match status" value="1"/>
</dbReference>
<dbReference type="Proteomes" id="UP000578352">
    <property type="component" value="Unassembled WGS sequence"/>
</dbReference>
<feature type="domain" description="Xylose isomerase-like TIM barrel" evidence="2">
    <location>
        <begin position="38"/>
        <end position="299"/>
    </location>
</feature>
<dbReference type="SUPFAM" id="SSF51658">
    <property type="entry name" value="Xylose isomerase-like"/>
    <property type="match status" value="1"/>
</dbReference>
<dbReference type="Gene3D" id="3.20.20.150">
    <property type="entry name" value="Divalent-metal-dependent TIM barrel enzymes"/>
    <property type="match status" value="1"/>
</dbReference>
<dbReference type="PANTHER" id="PTHR12110:SF41">
    <property type="entry name" value="INOSOSE DEHYDRATASE"/>
    <property type="match status" value="1"/>
</dbReference>
<proteinExistence type="predicted"/>
<dbReference type="InterPro" id="IPR036237">
    <property type="entry name" value="Xyl_isomerase-like_sf"/>
</dbReference>
<dbReference type="EMBL" id="JACCFL010000001">
    <property type="protein sequence ID" value="NYJ25430.1"/>
    <property type="molecule type" value="Genomic_DNA"/>
</dbReference>
<dbReference type="PANTHER" id="PTHR12110">
    <property type="entry name" value="HYDROXYPYRUVATE ISOMERASE"/>
    <property type="match status" value="1"/>
</dbReference>
<keyword evidence="1" id="KW-0119">Carbohydrate metabolism</keyword>
<evidence type="ECO:0000256" key="1">
    <source>
        <dbReference type="ARBA" id="ARBA00023277"/>
    </source>
</evidence>
<dbReference type="InterPro" id="IPR013022">
    <property type="entry name" value="Xyl_isomerase-like_TIM-brl"/>
</dbReference>
<comment type="caution">
    <text evidence="3">The sequence shown here is derived from an EMBL/GenBank/DDBJ whole genome shotgun (WGS) entry which is preliminary data.</text>
</comment>
<dbReference type="RefSeq" id="WP_343063614.1">
    <property type="nucleotide sequence ID" value="NZ_BAABEH010000001.1"/>
</dbReference>
<protein>
    <submittedName>
        <fullName evidence="3">Sugar phosphate isomerase/epimerase</fullName>
    </submittedName>
</protein>
<name>A0A853D339_9MICO</name>
<reference evidence="3 4" key="1">
    <citation type="submission" date="2020-07" db="EMBL/GenBank/DDBJ databases">
        <title>Sequencing the genomes of 1000 actinobacteria strains.</title>
        <authorList>
            <person name="Klenk H.-P."/>
        </authorList>
    </citation>
    <scope>NUCLEOTIDE SEQUENCE [LARGE SCALE GENOMIC DNA]</scope>
    <source>
        <strain evidence="3 4">DSM 15165</strain>
    </source>
</reference>